<organism evidence="5 6">
    <name type="scientific">Leadbettera azotonutricia (strain ATCC BAA-888 / DSM 13862 / ZAS-9)</name>
    <name type="common">Treponema azotonutricium</name>
    <dbReference type="NCBI Taxonomy" id="545695"/>
    <lineage>
        <taxon>Bacteria</taxon>
        <taxon>Pseudomonadati</taxon>
        <taxon>Spirochaetota</taxon>
        <taxon>Spirochaetia</taxon>
        <taxon>Spirochaetales</taxon>
        <taxon>Breznakiellaceae</taxon>
        <taxon>Leadbettera</taxon>
    </lineage>
</organism>
<gene>
    <name evidence="5" type="ordered locus">TREAZ_3170</name>
</gene>
<dbReference type="HOGENOM" id="CLU_070311_0_0_12"/>
<dbReference type="Gene3D" id="1.10.1070.20">
    <property type="match status" value="1"/>
</dbReference>
<dbReference type="InterPro" id="IPR012893">
    <property type="entry name" value="HipA-like_C"/>
</dbReference>
<reference evidence="5 6" key="2">
    <citation type="journal article" date="2011" name="ISME J.">
        <title>RNA-seq reveals cooperative metabolic interactions between two termite-gut spirochete species in co-culture.</title>
        <authorList>
            <person name="Rosenthal A.Z."/>
            <person name="Matson E.G."/>
            <person name="Eldar A."/>
            <person name="Leadbetter J.R."/>
        </authorList>
    </citation>
    <scope>NUCLEOTIDE SEQUENCE [LARGE SCALE GENOMIC DNA]</scope>
    <source>
        <strain evidence="6">ATCC BAA-888 / DSM 13862 / ZAS-9</strain>
    </source>
</reference>
<comment type="similarity">
    <text evidence="1">Belongs to the HipA Ser/Thr kinase family.</text>
</comment>
<protein>
    <recommendedName>
        <fullName evidence="4">HipA-like C-terminal domain-containing protein</fullName>
    </recommendedName>
</protein>
<keyword evidence="2" id="KW-0808">Transferase</keyword>
<dbReference type="Proteomes" id="UP000009222">
    <property type="component" value="Chromosome"/>
</dbReference>
<evidence type="ECO:0000313" key="6">
    <source>
        <dbReference type="Proteomes" id="UP000009222"/>
    </source>
</evidence>
<evidence type="ECO:0000259" key="4">
    <source>
        <dbReference type="Pfam" id="PF07804"/>
    </source>
</evidence>
<dbReference type="STRING" id="545695.TREAZ_3170"/>
<dbReference type="PANTHER" id="PTHR37419:SF1">
    <property type="entry name" value="SERINE_THREONINE-PROTEIN KINASE TOXIN HIPA"/>
    <property type="match status" value="1"/>
</dbReference>
<dbReference type="OrthoDB" id="9805913at2"/>
<dbReference type="EMBL" id="CP001841">
    <property type="protein sequence ID" value="AEF83102.1"/>
    <property type="molecule type" value="Genomic_DNA"/>
</dbReference>
<feature type="domain" description="HipA-like C-terminal" evidence="4">
    <location>
        <begin position="53"/>
        <end position="282"/>
    </location>
</feature>
<dbReference type="PANTHER" id="PTHR37419">
    <property type="entry name" value="SERINE/THREONINE-PROTEIN KINASE TOXIN HIPA"/>
    <property type="match status" value="1"/>
</dbReference>
<dbReference type="InParanoid" id="F5Y9U9"/>
<dbReference type="eggNOG" id="COG3550">
    <property type="taxonomic scope" value="Bacteria"/>
</dbReference>
<proteinExistence type="inferred from homology"/>
<evidence type="ECO:0000256" key="1">
    <source>
        <dbReference type="ARBA" id="ARBA00010164"/>
    </source>
</evidence>
<dbReference type="KEGG" id="taz:TREAZ_3170"/>
<dbReference type="InterPro" id="IPR052028">
    <property type="entry name" value="HipA_Ser/Thr_kinase"/>
</dbReference>
<dbReference type="Pfam" id="PF07804">
    <property type="entry name" value="HipA_C"/>
    <property type="match status" value="1"/>
</dbReference>
<name>F5Y9U9_LEAAZ</name>
<evidence type="ECO:0000256" key="3">
    <source>
        <dbReference type="ARBA" id="ARBA00022777"/>
    </source>
</evidence>
<dbReference type="AlphaFoldDB" id="F5Y9U9"/>
<dbReference type="GO" id="GO:0005829">
    <property type="term" value="C:cytosol"/>
    <property type="evidence" value="ECO:0007669"/>
    <property type="project" value="TreeGrafter"/>
</dbReference>
<sequence length="316" mass="35678">MNKCLFCYGPLEEGQYHSKCSKKIFGTAEPPLLPYGEDSIRELAREIIQRSVSVPGVQAKLSLHLSNEKGQMPRFTLVGLWGHYILKPPVDAYPHIAEIEDCTMHLAEIFRMPTVPHSLILMENGKGKPAYITRRIDRGIKEKRSLHMEDFCQLSGKLTEDKYRGSLEGCIKIIKRYSSNTMLDTIAFFEIALFSFLTGNGDMHLKNFSLLYNEDGTISLAPAYDLLSTRLLIPEKLDSEEFALTMNGKKKKFTCNDFLKFGAGSGLSPRQIENCFKKFSASLGKALGFIRASFLPEKIQDRYCGLIESRAERLGL</sequence>
<evidence type="ECO:0000256" key="2">
    <source>
        <dbReference type="ARBA" id="ARBA00022679"/>
    </source>
</evidence>
<reference evidence="6" key="1">
    <citation type="submission" date="2009-12" db="EMBL/GenBank/DDBJ databases">
        <title>Complete sequence of Treponema azotonutricium strain ZAS-9.</title>
        <authorList>
            <person name="Tetu S.G."/>
            <person name="Matson E."/>
            <person name="Ren Q."/>
            <person name="Seshadri R."/>
            <person name="Elbourne L."/>
            <person name="Hassan K.A."/>
            <person name="Durkin A."/>
            <person name="Radune D."/>
            <person name="Mohamoud Y."/>
            <person name="Shay R."/>
            <person name="Jin S."/>
            <person name="Zhang X."/>
            <person name="Lucey K."/>
            <person name="Ballor N.R."/>
            <person name="Ottesen E."/>
            <person name="Rosenthal R."/>
            <person name="Allen A."/>
            <person name="Leadbetter J.R."/>
            <person name="Paulsen I.T."/>
        </authorList>
    </citation>
    <scope>NUCLEOTIDE SEQUENCE [LARGE SCALE GENOMIC DNA]</scope>
    <source>
        <strain evidence="6">ATCC BAA-888 / DSM 13862 / ZAS-9</strain>
    </source>
</reference>
<keyword evidence="3" id="KW-0418">Kinase</keyword>
<dbReference type="RefSeq" id="WP_015712389.1">
    <property type="nucleotide sequence ID" value="NC_015577.1"/>
</dbReference>
<keyword evidence="6" id="KW-1185">Reference proteome</keyword>
<dbReference type="GO" id="GO:0004674">
    <property type="term" value="F:protein serine/threonine kinase activity"/>
    <property type="evidence" value="ECO:0007669"/>
    <property type="project" value="TreeGrafter"/>
</dbReference>
<accession>F5Y9U9</accession>
<evidence type="ECO:0000313" key="5">
    <source>
        <dbReference type="EMBL" id="AEF83102.1"/>
    </source>
</evidence>